<keyword evidence="1" id="KW-0808">Transferase</keyword>
<organism evidence="1 2">
    <name type="scientific">Melia azedarach</name>
    <name type="common">Chinaberry tree</name>
    <dbReference type="NCBI Taxonomy" id="155640"/>
    <lineage>
        <taxon>Eukaryota</taxon>
        <taxon>Viridiplantae</taxon>
        <taxon>Streptophyta</taxon>
        <taxon>Embryophyta</taxon>
        <taxon>Tracheophyta</taxon>
        <taxon>Spermatophyta</taxon>
        <taxon>Magnoliopsida</taxon>
        <taxon>eudicotyledons</taxon>
        <taxon>Gunneridae</taxon>
        <taxon>Pentapetalae</taxon>
        <taxon>rosids</taxon>
        <taxon>malvids</taxon>
        <taxon>Sapindales</taxon>
        <taxon>Meliaceae</taxon>
        <taxon>Melia</taxon>
    </lineage>
</organism>
<keyword evidence="2" id="KW-1185">Reference proteome</keyword>
<keyword evidence="1" id="KW-0418">Kinase</keyword>
<gene>
    <name evidence="1" type="ORF">OWV82_003834</name>
</gene>
<evidence type="ECO:0000313" key="1">
    <source>
        <dbReference type="EMBL" id="KAJ4724899.1"/>
    </source>
</evidence>
<dbReference type="Proteomes" id="UP001164539">
    <property type="component" value="Chromosome 2"/>
</dbReference>
<dbReference type="EMBL" id="CM051395">
    <property type="protein sequence ID" value="KAJ4724899.1"/>
    <property type="molecule type" value="Genomic_DNA"/>
</dbReference>
<reference evidence="1 2" key="1">
    <citation type="journal article" date="2023" name="Science">
        <title>Complex scaffold remodeling in plant triterpene biosynthesis.</title>
        <authorList>
            <person name="De La Pena R."/>
            <person name="Hodgson H."/>
            <person name="Liu J.C."/>
            <person name="Stephenson M.J."/>
            <person name="Martin A.C."/>
            <person name="Owen C."/>
            <person name="Harkess A."/>
            <person name="Leebens-Mack J."/>
            <person name="Jimenez L.E."/>
            <person name="Osbourn A."/>
            <person name="Sattely E.S."/>
        </authorList>
    </citation>
    <scope>NUCLEOTIDE SEQUENCE [LARGE SCALE GENOMIC DNA]</scope>
    <source>
        <strain evidence="2">cv. JPN11</strain>
        <tissue evidence="1">Leaf</tissue>
    </source>
</reference>
<sequence length="1123" mass="123150">MESRMDQYEIMEQIGRGAFGAAILVNHKAEKKKYVLKKIRLARQTERCRRSAHQEMALIARIQHPYIVEFKEAWVEKGCYVCIVTGYCEGGDMAELMKKSNGVYFPEEKLCKWFTQLLLAVEYLHSNFVLHRDLKCSNIFLTKDQDVRLGDFGLAKTLKADDLASSVVGTPNYMCPELLADIPYGFKSDIWSLGCCIYEMAAHRPAFKAFDMAGLISKINRSSIGPLPSCYSPSLKTLIKGMLRKNPEHRPSASELLKHPYLQHYVDQYRPSFSPPAACSPEKAISTARESRKSMAESQNSNSSSSDKDSLRSSDRNISATVTNSDNKAIDTDLISIDDEDGSEQPPPSDEEHGPDVCIVKMDERAVMKPSHSEQQSNVESKQPKTIKSIMMALKEGKVRENGSPMRGNRTKAVGATNQRCIMEASPKVLKPSAIVPGLKSNAETPALAPTKLAFDSAKRTLGSNPLKPQLPVIDSSPKTKPRHDGVPPCPTKHVAEDGLSTKMRQRTPPSNMVRRSPFPARMKQVGVDIPDIVSNTVKLSPSGIAKDPESTHKVPNGHTTHVYRESSLEPQKAVVGHSQGMPTDSSNSVSSSVSFQAFELCDDATTPFIDMTEQTHTDDEIVVHPEAFESHQASCSPSCLCSEMPGNMSRETHGHDHKAVMCSNETSEDLSNLQIITGSDGKLSSTTPTEDIFLCKDDIPPSRPSSTDDTHLSRLSTKDNAPLSRPVTQGDAPLSRPEMNDDAPLSRPEMNDDAPLSRPGMKEDARLSRPRMKEDARLSQPSTKDNAPLSRPSPKDDVLSQPGTKDNGPLILPGMKNDAPLSQPSTKDNAPLSRPSPKDDVLSQPGTKDDAPLSQPCTMDDVPLSRPDRTSDVLIQSNPPLPTNGEEKFTPRELSSSGPESTPSIPSPISPTQSNLQPDKGTILQNPVIEKLAAAQRPPAFDDVIHVIRHSSFRVGSEQPVLETVDMGVQNVDVGKLINVVRDEFEMRNVISPAVHKSSNCSESVSLKSNMSDLSGMKEMDVRKPPSVPISNSSEQTKPTSLVTEDETPAKETLDVKSFRQRAEALEGLLELSAELLQQNRLEELAVVLKPFGKDKVSPRETAIWLAKSLKGMMIEECGRSS</sequence>
<evidence type="ECO:0000313" key="2">
    <source>
        <dbReference type="Proteomes" id="UP001164539"/>
    </source>
</evidence>
<proteinExistence type="predicted"/>
<name>A0ACC1YNE2_MELAZ</name>
<accession>A0ACC1YNE2</accession>
<protein>
    <submittedName>
        <fullName evidence="1">Serine/threonine-protein kinase Nek5</fullName>
    </submittedName>
</protein>
<comment type="caution">
    <text evidence="1">The sequence shown here is derived from an EMBL/GenBank/DDBJ whole genome shotgun (WGS) entry which is preliminary data.</text>
</comment>